<comment type="caution">
    <text evidence="3">The sequence shown here is derived from an EMBL/GenBank/DDBJ whole genome shotgun (WGS) entry which is preliminary data.</text>
</comment>
<feature type="compositionally biased region" description="Polar residues" evidence="2">
    <location>
        <begin position="455"/>
        <end position="482"/>
    </location>
</feature>
<protein>
    <submittedName>
        <fullName evidence="3">Uncharacterized protein</fullName>
    </submittedName>
</protein>
<feature type="coiled-coil region" evidence="1">
    <location>
        <begin position="164"/>
        <end position="191"/>
    </location>
</feature>
<organism evidence="3 4">
    <name type="scientific">Elsinoe batatas</name>
    <dbReference type="NCBI Taxonomy" id="2601811"/>
    <lineage>
        <taxon>Eukaryota</taxon>
        <taxon>Fungi</taxon>
        <taxon>Dikarya</taxon>
        <taxon>Ascomycota</taxon>
        <taxon>Pezizomycotina</taxon>
        <taxon>Dothideomycetes</taxon>
        <taxon>Dothideomycetidae</taxon>
        <taxon>Myriangiales</taxon>
        <taxon>Elsinoaceae</taxon>
        <taxon>Elsinoe</taxon>
    </lineage>
</organism>
<gene>
    <name evidence="3" type="ORF">KVT40_002818</name>
</gene>
<feature type="region of interest" description="Disordered" evidence="2">
    <location>
        <begin position="1"/>
        <end position="62"/>
    </location>
</feature>
<feature type="region of interest" description="Disordered" evidence="2">
    <location>
        <begin position="520"/>
        <end position="579"/>
    </location>
</feature>
<feature type="region of interest" description="Disordered" evidence="2">
    <location>
        <begin position="360"/>
        <end position="381"/>
    </location>
</feature>
<dbReference type="Proteomes" id="UP000809789">
    <property type="component" value="Unassembled WGS sequence"/>
</dbReference>
<reference evidence="3" key="1">
    <citation type="submission" date="2021-07" db="EMBL/GenBank/DDBJ databases">
        <title>Elsinoe batatas strain:CRI-CJ2 Genome sequencing and assembly.</title>
        <authorList>
            <person name="Huang L."/>
        </authorList>
    </citation>
    <scope>NUCLEOTIDE SEQUENCE</scope>
    <source>
        <strain evidence="3">CRI-CJ2</strain>
    </source>
</reference>
<keyword evidence="4" id="KW-1185">Reference proteome</keyword>
<evidence type="ECO:0000313" key="3">
    <source>
        <dbReference type="EMBL" id="KAG8628953.1"/>
    </source>
</evidence>
<sequence>MAFRQPQQRPQAQRRPSYQQDPAAGPAQAQQRKRTLQESQQDWILFSPPSQTNTSQTPRTADLSRASYFGSLETGVRSDLLESDDHIVRQVTISNANDDDGTELDSLDDGLHAFQLPPSPHLDQSGGTVLPTHDGLGAFPATFNGNQDALQEQLWQHERYNPQRRHIHRRLSSVQRRLDALEENGESTEIDPQEERRLRVERWRTEQTKAVLEEIERETRRRYRRTNKGSASAPDVRDAAAGRSTASIMTGHASDATELGETETKVESESFWQRITRKVIRDLMGLDQNTLSVIFGQDLPEDLSNTPTQDSPIAEVAASDAGRDTQDRTWEERLLERVARELGILVYQLSELESAFSTYTSRHPQQLPPLRRASSGTRPHPEPLPAHLETALPSIFRPTLNRTSPISGDASLWGIEEEPQTTATNDPAYWESNPSVFMIFSYLRRRLLASPPASPNASTGPLPASWSSAPNGTASALGTSPESQRRADLIRRNHPLVSRANDRRRENALIRRHRNELLGVLHRRQGSSSCASQSTKRSRRSSGTGQSRKYWDFPGASEGGSVVTSAGGAGGAAGGWGEV</sequence>
<evidence type="ECO:0000313" key="4">
    <source>
        <dbReference type="Proteomes" id="UP000809789"/>
    </source>
</evidence>
<feature type="region of interest" description="Disordered" evidence="2">
    <location>
        <begin position="223"/>
        <end position="244"/>
    </location>
</feature>
<evidence type="ECO:0000256" key="2">
    <source>
        <dbReference type="SAM" id="MobiDB-lite"/>
    </source>
</evidence>
<proteinExistence type="predicted"/>
<feature type="compositionally biased region" description="Low complexity" evidence="2">
    <location>
        <begin position="555"/>
        <end position="566"/>
    </location>
</feature>
<dbReference type="OrthoDB" id="5402147at2759"/>
<feature type="compositionally biased region" description="Polar residues" evidence="2">
    <location>
        <begin position="37"/>
        <end position="59"/>
    </location>
</feature>
<feature type="compositionally biased region" description="Gly residues" evidence="2">
    <location>
        <begin position="567"/>
        <end position="579"/>
    </location>
</feature>
<evidence type="ECO:0000256" key="1">
    <source>
        <dbReference type="SAM" id="Coils"/>
    </source>
</evidence>
<feature type="compositionally biased region" description="Low complexity" evidence="2">
    <location>
        <begin position="1"/>
        <end position="30"/>
    </location>
</feature>
<accession>A0A8K0L6C2</accession>
<dbReference type="EMBL" id="JAESVG020000003">
    <property type="protein sequence ID" value="KAG8628953.1"/>
    <property type="molecule type" value="Genomic_DNA"/>
</dbReference>
<keyword evidence="1" id="KW-0175">Coiled coil</keyword>
<name>A0A8K0L6C2_9PEZI</name>
<feature type="region of interest" description="Disordered" evidence="2">
    <location>
        <begin position="451"/>
        <end position="508"/>
    </location>
</feature>
<dbReference type="AlphaFoldDB" id="A0A8K0L6C2"/>